<name>A0A9P6GGP1_9PLEO</name>
<organism evidence="2 3">
    <name type="scientific">Paraphaeosphaeria minitans</name>
    <dbReference type="NCBI Taxonomy" id="565426"/>
    <lineage>
        <taxon>Eukaryota</taxon>
        <taxon>Fungi</taxon>
        <taxon>Dikarya</taxon>
        <taxon>Ascomycota</taxon>
        <taxon>Pezizomycotina</taxon>
        <taxon>Dothideomycetes</taxon>
        <taxon>Pleosporomycetidae</taxon>
        <taxon>Pleosporales</taxon>
        <taxon>Massarineae</taxon>
        <taxon>Didymosphaeriaceae</taxon>
        <taxon>Paraphaeosphaeria</taxon>
    </lineage>
</organism>
<protein>
    <submittedName>
        <fullName evidence="2">Uncharacterized protein</fullName>
    </submittedName>
</protein>
<reference evidence="2" key="1">
    <citation type="journal article" date="2020" name="Mol. Plant Microbe Interact.">
        <title>Genome Sequence of the Biocontrol Agent Coniothyrium minitans strain Conio (IMI 134523).</title>
        <authorList>
            <person name="Patel D."/>
            <person name="Shittu T.A."/>
            <person name="Baroncelli R."/>
            <person name="Muthumeenakshi S."/>
            <person name="Osborne T.H."/>
            <person name="Janganan T.K."/>
            <person name="Sreenivasaprasad S."/>
        </authorList>
    </citation>
    <scope>NUCLEOTIDE SEQUENCE</scope>
    <source>
        <strain evidence="2">Conio</strain>
    </source>
</reference>
<proteinExistence type="predicted"/>
<sequence length="265" mass="29944">MLIKTIIATAAAVLPITLAAPTNSTRALTISSSPKHLEARGRFCINCENLCHNARNLHETYACTAVCYKTPDNEMYHIHVIDGHECLNSKERKKLALNLFRDQTDYINMMGKHEIKSFLRSHMDSSILHGSHQSTESVSRLIDTEFESFSYPPSDGIMIDCKVMCGEALPCAEKQGIFAEYAGYSGSCAAVCPYRPDNQQHCIKTLNNGQVLSLFKEFDPLGYTYRYPECMKRKGEERKKCFEDVIYGECPDFEGRDHPGAKYCR</sequence>
<feature type="signal peptide" evidence="1">
    <location>
        <begin position="1"/>
        <end position="19"/>
    </location>
</feature>
<dbReference type="Proteomes" id="UP000756921">
    <property type="component" value="Unassembled WGS sequence"/>
</dbReference>
<dbReference type="EMBL" id="WJXW01000007">
    <property type="protein sequence ID" value="KAF9734670.1"/>
    <property type="molecule type" value="Genomic_DNA"/>
</dbReference>
<dbReference type="AlphaFoldDB" id="A0A9P6GGP1"/>
<accession>A0A9P6GGP1</accession>
<feature type="chain" id="PRO_5040186768" evidence="1">
    <location>
        <begin position="20"/>
        <end position="265"/>
    </location>
</feature>
<dbReference type="OrthoDB" id="10404501at2759"/>
<comment type="caution">
    <text evidence="2">The sequence shown here is derived from an EMBL/GenBank/DDBJ whole genome shotgun (WGS) entry which is preliminary data.</text>
</comment>
<evidence type="ECO:0000256" key="1">
    <source>
        <dbReference type="SAM" id="SignalP"/>
    </source>
</evidence>
<keyword evidence="3" id="KW-1185">Reference proteome</keyword>
<evidence type="ECO:0000313" key="3">
    <source>
        <dbReference type="Proteomes" id="UP000756921"/>
    </source>
</evidence>
<keyword evidence="1" id="KW-0732">Signal</keyword>
<gene>
    <name evidence="2" type="ORF">PMIN01_07573</name>
</gene>
<evidence type="ECO:0000313" key="2">
    <source>
        <dbReference type="EMBL" id="KAF9734670.1"/>
    </source>
</evidence>